<dbReference type="AlphaFoldDB" id="V9HKQ8"/>
<dbReference type="eggNOG" id="COG1106">
    <property type="taxonomic scope" value="Bacteria"/>
</dbReference>
<protein>
    <submittedName>
        <fullName evidence="3">Uncharacterized protein</fullName>
    </submittedName>
</protein>
<feature type="chain" id="PRO_5030178961" evidence="2">
    <location>
        <begin position="22"/>
        <end position="467"/>
    </location>
</feature>
<evidence type="ECO:0000313" key="4">
    <source>
        <dbReference type="Proteomes" id="UP000017813"/>
    </source>
</evidence>
<dbReference type="EMBL" id="ADCY02000050">
    <property type="protein sequence ID" value="EFG30680.1"/>
    <property type="molecule type" value="Genomic_DNA"/>
</dbReference>
<reference evidence="3 4" key="2">
    <citation type="submission" date="2011-10" db="EMBL/GenBank/DDBJ databases">
        <title>The Genome Sequence of Simonsiella muelleri ATCC 29453.</title>
        <authorList>
            <consortium name="The Broad Institute Genome Sequencing Platform"/>
            <consortium name="The Broad Institute Genome Sequencing Center for Infectious Disease"/>
            <person name="Earl A."/>
            <person name="Ward D."/>
            <person name="Feldgarden M."/>
            <person name="Gevers D."/>
            <person name="Izard J."/>
            <person name="Baranova O.V."/>
            <person name="Blanton J.M."/>
            <person name="Tanner A.C."/>
            <person name="Dewhirst F."/>
            <person name="Young S.K."/>
            <person name="Zeng Q."/>
            <person name="Gargeya S."/>
            <person name="Fitzgerald M."/>
            <person name="Haas B."/>
            <person name="Abouelleil A."/>
            <person name="Alvarado L."/>
            <person name="Arachchi H.M."/>
            <person name="Berlin A."/>
            <person name="Brown A."/>
            <person name="Chapman S.B."/>
            <person name="Chen Z."/>
            <person name="Dunbar C."/>
            <person name="Freedman E."/>
            <person name="Gearin G."/>
            <person name="Goldberg J."/>
            <person name="Griggs A."/>
            <person name="Gujja S."/>
            <person name="Heiman D."/>
            <person name="Howarth C."/>
            <person name="Larson L."/>
            <person name="Lui A."/>
            <person name="MacDonald P.J.P."/>
            <person name="Montmayeur A."/>
            <person name="Murphy C."/>
            <person name="Neiman D."/>
            <person name="Pearson M."/>
            <person name="Priest M."/>
            <person name="Roberts A."/>
            <person name="Saif S."/>
            <person name="Shea T."/>
            <person name="Shenoy N."/>
            <person name="Sisk P."/>
            <person name="Stolte C."/>
            <person name="Sykes S."/>
            <person name="Wortman J."/>
            <person name="Nusbaum C."/>
            <person name="Birren B."/>
        </authorList>
    </citation>
    <scope>NUCLEOTIDE SEQUENCE [LARGE SCALE GENOMIC DNA]</scope>
    <source>
        <strain evidence="3 4">ATCC 29453</strain>
    </source>
</reference>
<dbReference type="STRING" id="641147.HMPREF9021_01286"/>
<dbReference type="HOGENOM" id="CLU_585112_0_0_4"/>
<proteinExistence type="predicted"/>
<dbReference type="KEGG" id="smur:BWP33_06380"/>
<name>V9HKQ8_9NEIS</name>
<evidence type="ECO:0000256" key="2">
    <source>
        <dbReference type="SAM" id="SignalP"/>
    </source>
</evidence>
<comment type="caution">
    <text evidence="3">The sequence shown here is derived from an EMBL/GenBank/DDBJ whole genome shotgun (WGS) entry which is preliminary data.</text>
</comment>
<reference evidence="3 4" key="1">
    <citation type="submission" date="2010-03" db="EMBL/GenBank/DDBJ databases">
        <authorList>
            <consortium name="The Broad Institute Genome Sequencing Platform"/>
            <person name="Ward D."/>
            <person name="Earl A."/>
            <person name="Feldgarden M."/>
            <person name="Gevers D."/>
            <person name="Young S."/>
            <person name="Zeng Q."/>
            <person name="Koehrsen M."/>
            <person name="Alvarado L."/>
            <person name="Berlin A.M."/>
            <person name="Borenstein D."/>
            <person name="Chapman S.B."/>
            <person name="Chen Z."/>
            <person name="Engels R."/>
            <person name="Freedman E."/>
            <person name="Gellesch M."/>
            <person name="Goldberg J."/>
            <person name="Griggs A."/>
            <person name="Gujja S."/>
            <person name="Heilman E.R."/>
            <person name="Heiman D.I."/>
            <person name="Hepburn T.A."/>
            <person name="Howarth C."/>
            <person name="Jen D."/>
            <person name="Larson L."/>
            <person name="Mehta T."/>
            <person name="Park D."/>
            <person name="Pearson M."/>
            <person name="Richards J."/>
            <person name="Roberts A."/>
            <person name="Saif S."/>
            <person name="Shea T.D."/>
            <person name="Shenoy N."/>
            <person name="Sisk P."/>
            <person name="Stolte C."/>
            <person name="Sykes S.N."/>
            <person name="Walk T."/>
            <person name="White J."/>
            <person name="Yandava C."/>
            <person name="Izard J."/>
            <person name="Baranova O.V."/>
            <person name="Blanton J.M."/>
            <person name="Tanner A.C."/>
            <person name="Dewhirst F."/>
            <person name="Haas B."/>
            <person name="Nusbaum C."/>
            <person name="Birren B."/>
        </authorList>
    </citation>
    <scope>NUCLEOTIDE SEQUENCE [LARGE SCALE GENOMIC DNA]</scope>
    <source>
        <strain evidence="3 4">ATCC 29453</strain>
    </source>
</reference>
<gene>
    <name evidence="3" type="ORF">HMPREF9021_01286</name>
</gene>
<keyword evidence="1" id="KW-0812">Transmembrane</keyword>
<keyword evidence="1" id="KW-0472">Membrane</keyword>
<evidence type="ECO:0000256" key="1">
    <source>
        <dbReference type="SAM" id="Phobius"/>
    </source>
</evidence>
<organism evidence="3 4">
    <name type="scientific">Simonsiella muelleri ATCC 29453</name>
    <dbReference type="NCBI Taxonomy" id="641147"/>
    <lineage>
        <taxon>Bacteria</taxon>
        <taxon>Pseudomonadati</taxon>
        <taxon>Pseudomonadota</taxon>
        <taxon>Betaproteobacteria</taxon>
        <taxon>Neisseriales</taxon>
        <taxon>Neisseriaceae</taxon>
        <taxon>Simonsiella</taxon>
    </lineage>
</organism>
<feature type="signal peptide" evidence="2">
    <location>
        <begin position="1"/>
        <end position="21"/>
    </location>
</feature>
<sequence length="467" mass="51978">MRKILFLLFTFLAFISGSLKAENYIQFTGGNYAFAENGKLTFNLEPSLFENRAWKYNEASKSLNAEFVTSKITLKTRHASKFNVQNTTYIALTEKQKNEKYLVRPIFHNNGQFNNQKTFWPAVGIFVRVAGSIAVDLIPPAVTRCLTNSLCASSVATALINFCGFNYFISSAPSYFQLPFGVCSRLAEEGYERDANGNFVKQVKYVVKYPKSPGSIEFTDKGFSTFEAAAEFAYQMSKKKEEYENRNEPCVKDVFVVNENLAYSGCKFTKMMVAKYRDVKPENLTMIDLENIVIQDIKENPTPYVNSKSSLGKELRNAIKATKAEAALNAVKDDSKPADITLNPDNGKGLFTAISDPYRDENGNTMQDTVTLSTPATNSSIATPSGTLGQASSGGSGVSQIKIMYLLFQNHVLIRLLKLGLVKIIVKMVKAVLLLVLVVMVQVLLQAKGMAIRQKLVKMFVKQILNH</sequence>
<keyword evidence="2" id="KW-0732">Signal</keyword>
<keyword evidence="1" id="KW-1133">Transmembrane helix</keyword>
<evidence type="ECO:0000313" key="3">
    <source>
        <dbReference type="EMBL" id="EFG30680.1"/>
    </source>
</evidence>
<dbReference type="Proteomes" id="UP000017813">
    <property type="component" value="Unassembled WGS sequence"/>
</dbReference>
<accession>V9HKQ8</accession>
<feature type="transmembrane region" description="Helical" evidence="1">
    <location>
        <begin position="424"/>
        <end position="445"/>
    </location>
</feature>
<keyword evidence="4" id="KW-1185">Reference proteome</keyword>